<feature type="domain" description="RagB/SusD" evidence="6">
    <location>
        <begin position="381"/>
        <end position="544"/>
    </location>
</feature>
<comment type="caution">
    <text evidence="8">The sequence shown here is derived from an EMBL/GenBank/DDBJ whole genome shotgun (WGS) entry which is preliminary data.</text>
</comment>
<dbReference type="CDD" id="cd08977">
    <property type="entry name" value="SusD"/>
    <property type="match status" value="1"/>
</dbReference>
<keyword evidence="5" id="KW-0998">Cell outer membrane</keyword>
<organism evidence="8 9">
    <name type="scientific">Pseudochryseolinea flava</name>
    <dbReference type="NCBI Taxonomy" id="2059302"/>
    <lineage>
        <taxon>Bacteria</taxon>
        <taxon>Pseudomonadati</taxon>
        <taxon>Bacteroidota</taxon>
        <taxon>Cytophagia</taxon>
        <taxon>Cytophagales</taxon>
        <taxon>Fulvivirgaceae</taxon>
        <taxon>Pseudochryseolinea</taxon>
    </lineage>
</organism>
<dbReference type="GO" id="GO:0009279">
    <property type="term" value="C:cell outer membrane"/>
    <property type="evidence" value="ECO:0007669"/>
    <property type="project" value="UniProtKB-SubCell"/>
</dbReference>
<protein>
    <submittedName>
        <fullName evidence="8">RagB/SusD family nutrient uptake outer membrane protein</fullName>
    </submittedName>
</protein>
<dbReference type="RefSeq" id="WP_112746954.1">
    <property type="nucleotide sequence ID" value="NZ_QMFY01000004.1"/>
</dbReference>
<dbReference type="Gene3D" id="1.10.3780.10">
    <property type="entry name" value="SusD-like"/>
    <property type="match status" value="1"/>
</dbReference>
<dbReference type="InterPro" id="IPR012944">
    <property type="entry name" value="SusD_RagB_dom"/>
</dbReference>
<dbReference type="SUPFAM" id="SSF48452">
    <property type="entry name" value="TPR-like"/>
    <property type="match status" value="1"/>
</dbReference>
<evidence type="ECO:0000256" key="5">
    <source>
        <dbReference type="ARBA" id="ARBA00023237"/>
    </source>
</evidence>
<evidence type="ECO:0000313" key="8">
    <source>
        <dbReference type="EMBL" id="RAW01468.1"/>
    </source>
</evidence>
<dbReference type="AlphaFoldDB" id="A0A364Y5K8"/>
<evidence type="ECO:0000259" key="7">
    <source>
        <dbReference type="Pfam" id="PF14322"/>
    </source>
</evidence>
<feature type="domain" description="SusD-like N-terminal" evidence="7">
    <location>
        <begin position="102"/>
        <end position="248"/>
    </location>
</feature>
<dbReference type="Proteomes" id="UP000251889">
    <property type="component" value="Unassembled WGS sequence"/>
</dbReference>
<dbReference type="InterPro" id="IPR033985">
    <property type="entry name" value="SusD-like_N"/>
</dbReference>
<reference evidence="8 9" key="1">
    <citation type="submission" date="2018-06" db="EMBL/GenBank/DDBJ databases">
        <title>Chryseolinea flavus sp. nov., a member of the phylum Bacteroidetes isolated from soil.</title>
        <authorList>
            <person name="Li Y."/>
            <person name="Wang J."/>
        </authorList>
    </citation>
    <scope>NUCLEOTIDE SEQUENCE [LARGE SCALE GENOMIC DNA]</scope>
    <source>
        <strain evidence="8 9">SDU1-6</strain>
    </source>
</reference>
<comment type="similarity">
    <text evidence="2">Belongs to the SusD family.</text>
</comment>
<dbReference type="PROSITE" id="PS51257">
    <property type="entry name" value="PROKAR_LIPOPROTEIN"/>
    <property type="match status" value="1"/>
</dbReference>
<dbReference type="InterPro" id="IPR011990">
    <property type="entry name" value="TPR-like_helical_dom_sf"/>
</dbReference>
<accession>A0A364Y5K8</accession>
<keyword evidence="3" id="KW-0732">Signal</keyword>
<comment type="subcellular location">
    <subcellularLocation>
        <location evidence="1">Cell outer membrane</location>
    </subcellularLocation>
</comment>
<sequence length="544" mass="61008">MKNIKSIIVLSCCILGVFSCTDLDVKPKGSATSDVLLTTPEGYKQFMAKLYAGLTTTGQNGPAAPGDRPDLRDIRTGDEGFSQYMRGLWNMETLSTDEAVTSWGDIGLKDYHQQNWTSQSPFITQFYYRIFYQIALANLFIREIAPTKLTERGLPASFTATADSYRAEARFLRAMAYWHGLNYFRNIPFVDENSSSSAKPPQATPQQIFDFVEAELKEIETILPEPRANQYGRVDRAAAWIVLAKLYLNAEVYLGQDRYTDCITYCKKIMAAGYTLEPVYQHLFLTDNNETTEIIFGVPHDGLKTQSFGGVSLIINGACGGTLANQVTNGRNSIIGNNANWAGHRTTKSIVNLFPDTDGEADTRALFWTDGQELEIEDVNDFRDGIIVTKYRNVNRDGQPGQDPQFTDTDFPLFRLADVYLMFAEAVVRGGDGASMDDAVEAVNLIRERAYPEYPAEGQIDASDLTLNFLLDERARELYWEGQRRTDMVRFGVFTDNPTNNPRGVWPWKGGVKDGKATESFRNIFPIPATEIIANTNLTQNDDY</sequence>
<evidence type="ECO:0000256" key="2">
    <source>
        <dbReference type="ARBA" id="ARBA00006275"/>
    </source>
</evidence>
<gene>
    <name evidence="8" type="ORF">DQQ10_09885</name>
</gene>
<evidence type="ECO:0000256" key="1">
    <source>
        <dbReference type="ARBA" id="ARBA00004442"/>
    </source>
</evidence>
<dbReference type="OrthoDB" id="9783641at2"/>
<dbReference type="Pfam" id="PF07980">
    <property type="entry name" value="SusD_RagB"/>
    <property type="match status" value="1"/>
</dbReference>
<dbReference type="EMBL" id="QMFY01000004">
    <property type="protein sequence ID" value="RAW01468.1"/>
    <property type="molecule type" value="Genomic_DNA"/>
</dbReference>
<keyword evidence="9" id="KW-1185">Reference proteome</keyword>
<evidence type="ECO:0000256" key="4">
    <source>
        <dbReference type="ARBA" id="ARBA00023136"/>
    </source>
</evidence>
<name>A0A364Y5K8_9BACT</name>
<evidence type="ECO:0000259" key="6">
    <source>
        <dbReference type="Pfam" id="PF07980"/>
    </source>
</evidence>
<evidence type="ECO:0000256" key="3">
    <source>
        <dbReference type="ARBA" id="ARBA00022729"/>
    </source>
</evidence>
<proteinExistence type="inferred from homology"/>
<dbReference type="Gene3D" id="1.25.40.10">
    <property type="entry name" value="Tetratricopeptide repeat domain"/>
    <property type="match status" value="1"/>
</dbReference>
<dbReference type="Gene3D" id="1.25.40.390">
    <property type="match status" value="1"/>
</dbReference>
<evidence type="ECO:0000313" key="9">
    <source>
        <dbReference type="Proteomes" id="UP000251889"/>
    </source>
</evidence>
<keyword evidence="4" id="KW-0472">Membrane</keyword>
<dbReference type="Pfam" id="PF14322">
    <property type="entry name" value="SusD-like_3"/>
    <property type="match status" value="1"/>
</dbReference>